<organism evidence="1">
    <name type="scientific">Microbacterium sp. A8/3-1</name>
    <dbReference type="NCBI Taxonomy" id="3160749"/>
    <lineage>
        <taxon>Bacteria</taxon>
        <taxon>Bacillati</taxon>
        <taxon>Actinomycetota</taxon>
        <taxon>Actinomycetes</taxon>
        <taxon>Micrococcales</taxon>
        <taxon>Microbacteriaceae</taxon>
        <taxon>Microbacterium</taxon>
    </lineage>
</organism>
<accession>A0AAU7VVG9</accession>
<sequence length="330" mass="36244">MTDAVQQRYARFARDEAPGRSALYEEWATGVADDREVQRILARIPETRRQPPLVFAVTRLLGAELDGYPAWRRFVLRHADEVVAECSTRQLQTNEPLRLAALLPVLSEIEGPVAMLEIGASAGLCLYPDRYSYRFVGEDDRLRAALDPEDGPSAVILESRVTGVLPPLRMPEVVWRAGIDLAPLDAADEKDRSWLRALVWPGESGREERIDAALDIAASDPPRLVAGDALVSIDALAAEVPADATLVITTPGVLVHIPRAERNALVERISRLQARWITIDPPGLLDVWEPPVDAGAWPGFVVALDGRVRAAADPLGRWWEWRAAVAADAS</sequence>
<dbReference type="AlphaFoldDB" id="A0AAU7VVG9"/>
<evidence type="ECO:0000313" key="1">
    <source>
        <dbReference type="EMBL" id="XBX78276.1"/>
    </source>
</evidence>
<dbReference type="InterPro" id="IPR011200">
    <property type="entry name" value="UCP012608"/>
</dbReference>
<proteinExistence type="predicted"/>
<reference evidence="1" key="1">
    <citation type="submission" date="2024-06" db="EMBL/GenBank/DDBJ databases">
        <title>Draft genome sequence of Microbacterium sp. strain A8/3-1, isolated from Oxytropis tragacanthoides Fisch. ex DC. Root nodules in the Altai region of Russia.</title>
        <authorList>
            <person name="Sazanova A."/>
            <person name="Guro P."/>
            <person name="Kuznetsova I."/>
            <person name="Belimov A."/>
            <person name="Safronova V."/>
        </authorList>
    </citation>
    <scope>NUCLEOTIDE SEQUENCE</scope>
    <source>
        <strain evidence="1">A8/3-1</strain>
    </source>
</reference>
<gene>
    <name evidence="1" type="ORF">ABS642_20585</name>
</gene>
<dbReference type="EMBL" id="CP158357">
    <property type="protein sequence ID" value="XBX78276.1"/>
    <property type="molecule type" value="Genomic_DNA"/>
</dbReference>
<dbReference type="RefSeq" id="WP_350351568.1">
    <property type="nucleotide sequence ID" value="NZ_CP158357.1"/>
</dbReference>
<dbReference type="Pfam" id="PF10094">
    <property type="entry name" value="DUF2332"/>
    <property type="match status" value="1"/>
</dbReference>
<protein>
    <submittedName>
        <fullName evidence="1">DUF2332 domain-containing protein</fullName>
    </submittedName>
</protein>
<name>A0AAU7VVG9_9MICO</name>